<dbReference type="Proteomes" id="UP001396334">
    <property type="component" value="Unassembled WGS sequence"/>
</dbReference>
<gene>
    <name evidence="2" type="ORF">V6N11_041042</name>
</gene>
<reference evidence="2 3" key="1">
    <citation type="journal article" date="2024" name="G3 (Bethesda)">
        <title>Genome assembly of Hibiscus sabdariffa L. provides insights into metabolisms of medicinal natural products.</title>
        <authorList>
            <person name="Kim T."/>
        </authorList>
    </citation>
    <scope>NUCLEOTIDE SEQUENCE [LARGE SCALE GENOMIC DNA]</scope>
    <source>
        <strain evidence="2">TK-2024</strain>
        <tissue evidence="2">Old leaves</tissue>
    </source>
</reference>
<sequence>MYLCHGSRNKLMNSQAILLSCPKAKFWPLHGCLLSRLEGSGLKWILSVCWYSLVMEWSAMYIAEDVFVGIAVSALGIGGISVFGSFHHFSSFMAVSALGIGAWSFGEHNWFGGFVIEAI</sequence>
<keyword evidence="1" id="KW-1133">Transmembrane helix</keyword>
<keyword evidence="1" id="KW-0472">Membrane</keyword>
<protein>
    <submittedName>
        <fullName evidence="2">Uncharacterized protein</fullName>
    </submittedName>
</protein>
<evidence type="ECO:0000256" key="1">
    <source>
        <dbReference type="SAM" id="Phobius"/>
    </source>
</evidence>
<accession>A0ABR2RJB2</accession>
<evidence type="ECO:0000313" key="2">
    <source>
        <dbReference type="EMBL" id="KAK9013019.1"/>
    </source>
</evidence>
<comment type="caution">
    <text evidence="2">The sequence shown here is derived from an EMBL/GenBank/DDBJ whole genome shotgun (WGS) entry which is preliminary data.</text>
</comment>
<organism evidence="2 3">
    <name type="scientific">Hibiscus sabdariffa</name>
    <name type="common">roselle</name>
    <dbReference type="NCBI Taxonomy" id="183260"/>
    <lineage>
        <taxon>Eukaryota</taxon>
        <taxon>Viridiplantae</taxon>
        <taxon>Streptophyta</taxon>
        <taxon>Embryophyta</taxon>
        <taxon>Tracheophyta</taxon>
        <taxon>Spermatophyta</taxon>
        <taxon>Magnoliopsida</taxon>
        <taxon>eudicotyledons</taxon>
        <taxon>Gunneridae</taxon>
        <taxon>Pentapetalae</taxon>
        <taxon>rosids</taxon>
        <taxon>malvids</taxon>
        <taxon>Malvales</taxon>
        <taxon>Malvaceae</taxon>
        <taxon>Malvoideae</taxon>
        <taxon>Hibiscus</taxon>
    </lineage>
</organism>
<keyword evidence="1" id="KW-0812">Transmembrane</keyword>
<feature type="transmembrane region" description="Helical" evidence="1">
    <location>
        <begin position="66"/>
        <end position="86"/>
    </location>
</feature>
<name>A0ABR2RJB2_9ROSI</name>
<keyword evidence="3" id="KW-1185">Reference proteome</keyword>
<dbReference type="EMBL" id="JBBPBN010000022">
    <property type="protein sequence ID" value="KAK9013019.1"/>
    <property type="molecule type" value="Genomic_DNA"/>
</dbReference>
<evidence type="ECO:0000313" key="3">
    <source>
        <dbReference type="Proteomes" id="UP001396334"/>
    </source>
</evidence>
<proteinExistence type="predicted"/>